<protein>
    <submittedName>
        <fullName evidence="2">Uncharacterized protein</fullName>
    </submittedName>
</protein>
<dbReference type="RefSeq" id="WP_044667828.1">
    <property type="nucleotide sequence ID" value="NZ_CEHP01000005.1"/>
</dbReference>
<evidence type="ECO:0000313" key="2">
    <source>
        <dbReference type="EMBL" id="CYU95163.1"/>
    </source>
</evidence>
<proteinExistence type="predicted"/>
<sequence length="76" mass="8805">MELVKDVAIILFIFICLAKLVSVMRLSEKERGMEMNVIKANGAMFFFNEKNERGRLLGILCLTCIIFSLIFILLYR</sequence>
<organism evidence="2 3">
    <name type="scientific">Streptococcus suis</name>
    <dbReference type="NCBI Taxonomy" id="1307"/>
    <lineage>
        <taxon>Bacteria</taxon>
        <taxon>Bacillati</taxon>
        <taxon>Bacillota</taxon>
        <taxon>Bacilli</taxon>
        <taxon>Lactobacillales</taxon>
        <taxon>Streptococcaceae</taxon>
        <taxon>Streptococcus</taxon>
    </lineage>
</organism>
<feature type="transmembrane region" description="Helical" evidence="1">
    <location>
        <begin position="6"/>
        <end position="26"/>
    </location>
</feature>
<feature type="transmembrane region" description="Helical" evidence="1">
    <location>
        <begin position="56"/>
        <end position="75"/>
    </location>
</feature>
<keyword evidence="1" id="KW-0812">Transmembrane</keyword>
<reference evidence="2 3" key="1">
    <citation type="submission" date="2016-02" db="EMBL/GenBank/DDBJ databases">
        <authorList>
            <consortium name="Pathogen Informatics"/>
        </authorList>
    </citation>
    <scope>NUCLEOTIDE SEQUENCE [LARGE SCALE GENOMIC DNA]</scope>
    <source>
        <strain evidence="2 3">LSS59</strain>
    </source>
</reference>
<evidence type="ECO:0000256" key="1">
    <source>
        <dbReference type="SAM" id="Phobius"/>
    </source>
</evidence>
<gene>
    <name evidence="2" type="ORF">ERS132421_01164</name>
</gene>
<accession>A0A0Z8GAG6</accession>
<dbReference type="Proteomes" id="UP000073200">
    <property type="component" value="Unassembled WGS sequence"/>
</dbReference>
<dbReference type="AlphaFoldDB" id="A0A0Z8GAG6"/>
<evidence type="ECO:0000313" key="3">
    <source>
        <dbReference type="Proteomes" id="UP000073200"/>
    </source>
</evidence>
<name>A0A0Z8GAG6_STRSU</name>
<keyword evidence="1" id="KW-1133">Transmembrane helix</keyword>
<keyword evidence="1" id="KW-0472">Membrane</keyword>
<dbReference type="EMBL" id="FIHG01000005">
    <property type="protein sequence ID" value="CYU95163.1"/>
    <property type="molecule type" value="Genomic_DNA"/>
</dbReference>